<evidence type="ECO:0000256" key="1">
    <source>
        <dbReference type="ARBA" id="ARBA00004305"/>
    </source>
</evidence>
<dbReference type="GO" id="GO:0005759">
    <property type="term" value="C:mitochondrial matrix"/>
    <property type="evidence" value="ECO:0007669"/>
    <property type="project" value="UniProtKB-SubCell"/>
</dbReference>
<dbReference type="GO" id="GO:0034551">
    <property type="term" value="P:mitochondrial respiratory chain complex III assembly"/>
    <property type="evidence" value="ECO:0007669"/>
    <property type="project" value="InterPro"/>
</dbReference>
<evidence type="ECO:0000256" key="7">
    <source>
        <dbReference type="ARBA" id="ARBA00026165"/>
    </source>
</evidence>
<sequence>MSALKQEVLRAFKSLHRACMSKFEGDTRMLTAAREKINEEFKKHKHITSQTATQELIKVSREAENEIRTSLVQVKEIRPGHHEVKITPETTKLENFPYRDVPEEELRRRKPRKPCSEK</sequence>
<dbReference type="InterPro" id="IPR045298">
    <property type="entry name" value="Complex1_LYR_LYRM7"/>
</dbReference>
<protein>
    <recommendedName>
        <fullName evidence="7">Complex III assembly factor LYRM7</fullName>
    </recommendedName>
    <alternativeName>
        <fullName evidence="8">LYR motif-containing protein 7</fullName>
    </alternativeName>
</protein>
<comment type="function">
    <text evidence="5">Assembly factor required for Rieske Fe-S protein UQCRFS1 incorporation into the cytochrome b-c1 (CIII) complex. Functions as a chaperone, binding to this subunit within the mitochondrial matrix and stabilizing it prior to its translocation and insertion into the late CIII dimeric intermediate within the mitochondrial inner membrane.</text>
</comment>
<evidence type="ECO:0000256" key="5">
    <source>
        <dbReference type="ARBA" id="ARBA00025430"/>
    </source>
</evidence>
<reference evidence="11" key="1">
    <citation type="submission" date="2021-12" db="EMBL/GenBank/DDBJ databases">
        <authorList>
            <person name="King R."/>
        </authorList>
    </citation>
    <scope>NUCLEOTIDE SEQUENCE</scope>
</reference>
<gene>
    <name evidence="11" type="ORF">BEMITA_LOCUS1480</name>
</gene>
<keyword evidence="12" id="KW-1185">Reference proteome</keyword>
<evidence type="ECO:0000256" key="4">
    <source>
        <dbReference type="ARBA" id="ARBA00023186"/>
    </source>
</evidence>
<dbReference type="PANTHER" id="PTHR46749">
    <property type="entry name" value="COMPLEX III ASSEMBLY FACTOR LYRM7"/>
    <property type="match status" value="1"/>
</dbReference>
<evidence type="ECO:0000256" key="8">
    <source>
        <dbReference type="ARBA" id="ARBA00031830"/>
    </source>
</evidence>
<accession>A0A9P0A2G3</accession>
<proteinExistence type="inferred from homology"/>
<feature type="domain" description="Complex 1 LYR protein" evidence="10">
    <location>
        <begin position="6"/>
        <end position="63"/>
    </location>
</feature>
<dbReference type="PANTHER" id="PTHR46749:SF1">
    <property type="entry name" value="COMPLEX III ASSEMBLY FACTOR LYRM7"/>
    <property type="match status" value="1"/>
</dbReference>
<comment type="subcellular location">
    <subcellularLocation>
        <location evidence="1">Mitochondrion matrix</location>
    </subcellularLocation>
</comment>
<evidence type="ECO:0000256" key="2">
    <source>
        <dbReference type="ARBA" id="ARBA00009508"/>
    </source>
</evidence>
<evidence type="ECO:0000256" key="3">
    <source>
        <dbReference type="ARBA" id="ARBA00023128"/>
    </source>
</evidence>
<dbReference type="InterPro" id="IPR008011">
    <property type="entry name" value="Complex1_LYR_dom"/>
</dbReference>
<dbReference type="AlphaFoldDB" id="A0A9P0A2G3"/>
<evidence type="ECO:0000256" key="9">
    <source>
        <dbReference type="SAM" id="MobiDB-lite"/>
    </source>
</evidence>
<dbReference type="InterPro" id="IPR050435">
    <property type="entry name" value="MZM1/LYRM7"/>
</dbReference>
<dbReference type="CDD" id="cd20267">
    <property type="entry name" value="Complex1_LYR_LYRM7"/>
    <property type="match status" value="1"/>
</dbReference>
<dbReference type="KEGG" id="btab:109043147"/>
<keyword evidence="3" id="KW-0496">Mitochondrion</keyword>
<organism evidence="11 12">
    <name type="scientific">Bemisia tabaci</name>
    <name type="common">Sweetpotato whitefly</name>
    <name type="synonym">Aleurodes tabaci</name>
    <dbReference type="NCBI Taxonomy" id="7038"/>
    <lineage>
        <taxon>Eukaryota</taxon>
        <taxon>Metazoa</taxon>
        <taxon>Ecdysozoa</taxon>
        <taxon>Arthropoda</taxon>
        <taxon>Hexapoda</taxon>
        <taxon>Insecta</taxon>
        <taxon>Pterygota</taxon>
        <taxon>Neoptera</taxon>
        <taxon>Paraneoptera</taxon>
        <taxon>Hemiptera</taxon>
        <taxon>Sternorrhyncha</taxon>
        <taxon>Aleyrodoidea</taxon>
        <taxon>Aleyrodidae</taxon>
        <taxon>Aleyrodinae</taxon>
        <taxon>Bemisia</taxon>
    </lineage>
</organism>
<evidence type="ECO:0000313" key="11">
    <source>
        <dbReference type="EMBL" id="CAH0381875.1"/>
    </source>
</evidence>
<comment type="subunit">
    <text evidence="6">Interacts with UQCRFS1.</text>
</comment>
<name>A0A9P0A2G3_BEMTA</name>
<evidence type="ECO:0000259" key="10">
    <source>
        <dbReference type="Pfam" id="PF05347"/>
    </source>
</evidence>
<dbReference type="GO" id="GO:0044183">
    <property type="term" value="F:protein folding chaperone"/>
    <property type="evidence" value="ECO:0007669"/>
    <property type="project" value="TreeGrafter"/>
</dbReference>
<dbReference type="EMBL" id="OU963862">
    <property type="protein sequence ID" value="CAH0381875.1"/>
    <property type="molecule type" value="Genomic_DNA"/>
</dbReference>
<evidence type="ECO:0000256" key="6">
    <source>
        <dbReference type="ARBA" id="ARBA00025809"/>
    </source>
</evidence>
<dbReference type="Proteomes" id="UP001152759">
    <property type="component" value="Chromosome 1"/>
</dbReference>
<feature type="compositionally biased region" description="Basic residues" evidence="9">
    <location>
        <begin position="108"/>
        <end position="118"/>
    </location>
</feature>
<comment type="similarity">
    <text evidence="2">Belongs to the complex I LYR family.</text>
</comment>
<evidence type="ECO:0000313" key="12">
    <source>
        <dbReference type="Proteomes" id="UP001152759"/>
    </source>
</evidence>
<keyword evidence="4" id="KW-0143">Chaperone</keyword>
<feature type="region of interest" description="Disordered" evidence="9">
    <location>
        <begin position="84"/>
        <end position="118"/>
    </location>
</feature>
<dbReference type="Pfam" id="PF05347">
    <property type="entry name" value="Complex1_LYR"/>
    <property type="match status" value="1"/>
</dbReference>